<dbReference type="EMBL" id="FOSV01000004">
    <property type="protein sequence ID" value="SFK80742.1"/>
    <property type="molecule type" value="Genomic_DNA"/>
</dbReference>
<dbReference type="SUPFAM" id="SSF89796">
    <property type="entry name" value="CoA-transferase family III (CaiB/BaiF)"/>
    <property type="match status" value="1"/>
</dbReference>
<feature type="transmembrane region" description="Helical" evidence="2">
    <location>
        <begin position="164"/>
        <end position="181"/>
    </location>
</feature>
<sequence>MREPNAIDFWRGVALVTIFINHIPGNFFERYTFSQYGISDAAELFVFLAGWSIGLATRGRDGTPEPRLTTVLRLLSRTIEVYRAQIVIMSLALAMIAGCALYLDNPLILEWHNAGGFFADPIQTMVGIVVLTHQLGFFNILPLYVVLIAIAPIVVLLGRVSRALVLALSFSLYAASLVFEWNLPSWPGEGDWFFNPLCWQLLLVLGFVSNEASRENPRLRSLARRLTPLGIALVALGFVLAVWELRPDPMLAPEPRLVFTFDKTYLSPGRLIHFCGMVLAFQAVYGLIAPRVMPLARFLSGLGRNSLAVFSMGSLLSLAGQFVRFQTGGGIIVDVSVVGSGLFALGFTAWFVEWRARKPRAPRTPPDGAASRPASPPA</sequence>
<feature type="transmembrane region" description="Helical" evidence="2">
    <location>
        <begin position="81"/>
        <end position="103"/>
    </location>
</feature>
<keyword evidence="4" id="KW-1185">Reference proteome</keyword>
<keyword evidence="2" id="KW-0812">Transmembrane</keyword>
<name>A0A1I4CHM1_9HYPH</name>
<dbReference type="PIRSF" id="PIRSF028704">
    <property type="entry name" value="UPC028704"/>
    <property type="match status" value="1"/>
</dbReference>
<feature type="transmembrane region" description="Helical" evidence="2">
    <location>
        <begin position="193"/>
        <end position="210"/>
    </location>
</feature>
<evidence type="ECO:0008006" key="5">
    <source>
        <dbReference type="Google" id="ProtNLM"/>
    </source>
</evidence>
<dbReference type="InterPro" id="IPR023606">
    <property type="entry name" value="CoA-Trfase_III_dom_1_sf"/>
</dbReference>
<evidence type="ECO:0000313" key="3">
    <source>
        <dbReference type="EMBL" id="SFK80742.1"/>
    </source>
</evidence>
<dbReference type="InterPro" id="IPR014550">
    <property type="entry name" value="UCP028704_OpgC"/>
</dbReference>
<dbReference type="RefSeq" id="WP_091943737.1">
    <property type="nucleotide sequence ID" value="NZ_FOSV01000004.1"/>
</dbReference>
<feature type="transmembrane region" description="Helical" evidence="2">
    <location>
        <begin position="329"/>
        <end position="352"/>
    </location>
</feature>
<feature type="region of interest" description="Disordered" evidence="1">
    <location>
        <begin position="359"/>
        <end position="378"/>
    </location>
</feature>
<dbReference type="Proteomes" id="UP000198804">
    <property type="component" value="Unassembled WGS sequence"/>
</dbReference>
<evidence type="ECO:0000256" key="2">
    <source>
        <dbReference type="SAM" id="Phobius"/>
    </source>
</evidence>
<evidence type="ECO:0000313" key="4">
    <source>
        <dbReference type="Proteomes" id="UP000198804"/>
    </source>
</evidence>
<dbReference type="PANTHER" id="PTHR38592">
    <property type="entry name" value="BLL4819 PROTEIN"/>
    <property type="match status" value="1"/>
</dbReference>
<gene>
    <name evidence="3" type="ORF">SAMN04488125_104223</name>
</gene>
<proteinExistence type="predicted"/>
<dbReference type="Pfam" id="PF10129">
    <property type="entry name" value="OpgC_C"/>
    <property type="match status" value="1"/>
</dbReference>
<reference evidence="4" key="1">
    <citation type="submission" date="2016-10" db="EMBL/GenBank/DDBJ databases">
        <authorList>
            <person name="Varghese N."/>
            <person name="Submissions S."/>
        </authorList>
    </citation>
    <scope>NUCLEOTIDE SEQUENCE [LARGE SCALE GENOMIC DNA]</scope>
    <source>
        <strain evidence="4">CGMCC 1.6474</strain>
    </source>
</reference>
<feature type="transmembrane region" description="Helical" evidence="2">
    <location>
        <begin position="135"/>
        <end position="157"/>
    </location>
</feature>
<feature type="transmembrane region" description="Helical" evidence="2">
    <location>
        <begin position="302"/>
        <end position="323"/>
    </location>
</feature>
<protein>
    <recommendedName>
        <fullName evidence="5">OpgC protein</fullName>
    </recommendedName>
</protein>
<dbReference type="PANTHER" id="PTHR38592:SF3">
    <property type="entry name" value="BLL4819 PROTEIN"/>
    <property type="match status" value="1"/>
</dbReference>
<keyword evidence="2" id="KW-0472">Membrane</keyword>
<keyword evidence="2" id="KW-1133">Transmembrane helix</keyword>
<evidence type="ECO:0000256" key="1">
    <source>
        <dbReference type="SAM" id="MobiDB-lite"/>
    </source>
</evidence>
<organism evidence="3 4">
    <name type="scientific">Methylorubrum salsuginis</name>
    <dbReference type="NCBI Taxonomy" id="414703"/>
    <lineage>
        <taxon>Bacteria</taxon>
        <taxon>Pseudomonadati</taxon>
        <taxon>Pseudomonadota</taxon>
        <taxon>Alphaproteobacteria</taxon>
        <taxon>Hyphomicrobiales</taxon>
        <taxon>Methylobacteriaceae</taxon>
        <taxon>Methylorubrum</taxon>
    </lineage>
</organism>
<feature type="transmembrane region" description="Helical" evidence="2">
    <location>
        <begin position="222"/>
        <end position="243"/>
    </location>
</feature>
<dbReference type="STRING" id="414703.SAMN04488125_104223"/>
<feature type="transmembrane region" description="Helical" evidence="2">
    <location>
        <begin position="271"/>
        <end position="290"/>
    </location>
</feature>
<dbReference type="AlphaFoldDB" id="A0A1I4CHM1"/>
<dbReference type="OrthoDB" id="9775975at2"/>
<accession>A0A1I4CHM1</accession>